<dbReference type="Proteomes" id="UP000000798">
    <property type="component" value="Chromosome"/>
</dbReference>
<dbReference type="Gene3D" id="1.10.530.10">
    <property type="match status" value="1"/>
</dbReference>
<feature type="domain" description="Transglycosylase SLT" evidence="1">
    <location>
        <begin position="64"/>
        <end position="181"/>
    </location>
</feature>
<proteinExistence type="predicted"/>
<dbReference type="HOGENOM" id="CLU_1601899_0_0_0"/>
<dbReference type="InParanoid" id="O67519"/>
<organism evidence="2 3">
    <name type="scientific">Aquifex aeolicus (strain VF5)</name>
    <dbReference type="NCBI Taxonomy" id="224324"/>
    <lineage>
        <taxon>Bacteria</taxon>
        <taxon>Pseudomonadati</taxon>
        <taxon>Aquificota</taxon>
        <taxon>Aquificia</taxon>
        <taxon>Aquificales</taxon>
        <taxon>Aquificaceae</taxon>
        <taxon>Aquifex</taxon>
    </lineage>
</organism>
<dbReference type="EMBL" id="AE000657">
    <property type="protein sequence ID" value="AAC07484.1"/>
    <property type="molecule type" value="Genomic_DNA"/>
</dbReference>
<dbReference type="AlphaFoldDB" id="O67519"/>
<gene>
    <name evidence="2" type="primary">iagB</name>
    <name evidence="2" type="ordered locus">aq_1579</name>
</gene>
<dbReference type="CDD" id="cd13400">
    <property type="entry name" value="LT_IagB-like"/>
    <property type="match status" value="1"/>
</dbReference>
<sequence>MMRIQNFFSPNIPLKTTRKEHIRGDFYSELKSFKPVIERNTISLQNPYSSPIKSQINKEYIKELARKKAQKYGVPLNIVLAIIEKESSFNPKAYNKNKDGTEDVGLMQINFQHNKRLMREYGVNSPEELYDPELNLELGVRILYENYKRYGSWELAVKAYNGIRADNWDYVKNVMERAKKYVNL</sequence>
<dbReference type="Pfam" id="PF01464">
    <property type="entry name" value="SLT"/>
    <property type="match status" value="1"/>
</dbReference>
<keyword evidence="3" id="KW-1185">Reference proteome</keyword>
<dbReference type="InterPro" id="IPR023346">
    <property type="entry name" value="Lysozyme-like_dom_sf"/>
</dbReference>
<dbReference type="STRING" id="224324.aq_1579"/>
<dbReference type="OrthoDB" id="9808681at2"/>
<dbReference type="SUPFAM" id="SSF53955">
    <property type="entry name" value="Lysozyme-like"/>
    <property type="match status" value="1"/>
</dbReference>
<evidence type="ECO:0000313" key="2">
    <source>
        <dbReference type="EMBL" id="AAC07484.1"/>
    </source>
</evidence>
<reference evidence="2 3" key="1">
    <citation type="journal article" date="1998" name="Nature">
        <title>The complete genome of the hyperthermophilic bacterium Aquifex aeolicus.</title>
        <authorList>
            <person name="Deckert G."/>
            <person name="Warren P.V."/>
            <person name="Gaasterland T."/>
            <person name="Young W.G."/>
            <person name="Lenox A.L."/>
            <person name="Graham D.E."/>
            <person name="Overbeek R."/>
            <person name="Snead M.A."/>
            <person name="Keller M."/>
            <person name="Aujay M."/>
            <person name="Huber R."/>
            <person name="Feldman R.A."/>
            <person name="Short J.M."/>
            <person name="Olson G.J."/>
            <person name="Swanson R.V."/>
        </authorList>
    </citation>
    <scope>NUCLEOTIDE SEQUENCE [LARGE SCALE GENOMIC DNA]</scope>
    <source>
        <strain evidence="2 3">VF5</strain>
    </source>
</reference>
<dbReference type="InterPro" id="IPR008258">
    <property type="entry name" value="Transglycosylase_SLT_dom_1"/>
</dbReference>
<dbReference type="CAZy" id="GH23">
    <property type="family name" value="Glycoside Hydrolase Family 23"/>
</dbReference>
<evidence type="ECO:0000259" key="1">
    <source>
        <dbReference type="Pfam" id="PF01464"/>
    </source>
</evidence>
<protein>
    <submittedName>
        <fullName evidence="2">Invasion protein IagB</fullName>
    </submittedName>
</protein>
<dbReference type="PIR" id="E70436">
    <property type="entry name" value="E70436"/>
</dbReference>
<dbReference type="EnsemblBacteria" id="AAC07484">
    <property type="protein sequence ID" value="AAC07484"/>
    <property type="gene ID" value="aq_1579"/>
</dbReference>
<dbReference type="KEGG" id="aae:aq_1579"/>
<name>O67519_AQUAE</name>
<dbReference type="eggNOG" id="COG0741">
    <property type="taxonomic scope" value="Bacteria"/>
</dbReference>
<evidence type="ECO:0000313" key="3">
    <source>
        <dbReference type="Proteomes" id="UP000000798"/>
    </source>
</evidence>
<accession>O67519</accession>